<dbReference type="Proteomes" id="UP000813215">
    <property type="component" value="Unassembled WGS sequence"/>
</dbReference>
<name>A0A9E3HDW8_9NOST</name>
<dbReference type="PANTHER" id="PTHR47691:SF3">
    <property type="entry name" value="HTH-TYPE TRANSCRIPTIONAL REGULATOR RV0890C-RELATED"/>
    <property type="match status" value="1"/>
</dbReference>
<evidence type="ECO:0000259" key="1">
    <source>
        <dbReference type="Pfam" id="PF00931"/>
    </source>
</evidence>
<dbReference type="SUPFAM" id="SSF52540">
    <property type="entry name" value="P-loop containing nucleoside triphosphate hydrolases"/>
    <property type="match status" value="1"/>
</dbReference>
<dbReference type="AlphaFoldDB" id="A0A9E3HDW8"/>
<organism evidence="3 4">
    <name type="scientific">Pelatocladus maniniholoensis HA4357-MV3</name>
    <dbReference type="NCBI Taxonomy" id="1117104"/>
    <lineage>
        <taxon>Bacteria</taxon>
        <taxon>Bacillati</taxon>
        <taxon>Cyanobacteriota</taxon>
        <taxon>Cyanophyceae</taxon>
        <taxon>Nostocales</taxon>
        <taxon>Nostocaceae</taxon>
        <taxon>Pelatocladus</taxon>
    </lineage>
</organism>
<dbReference type="GO" id="GO:0043531">
    <property type="term" value="F:ADP binding"/>
    <property type="evidence" value="ECO:0007669"/>
    <property type="project" value="InterPro"/>
</dbReference>
<sequence>MRTQGKQEEDSELELALTMVNELALSKKGRYLNEIETIVFRGAWYGQSYEKMAQNSTYAQSYLHNTVAPDLWKLLGEIFGTEGRIGKRELRSYVSRIVKKVGLSSIPILGEPPDICSFYGREGELANLKAQIVQKRLIYVYGEAGIGKSTLIAKLFAQISQGLSQGFDFLVWKSVCYGPDVEELVASLYKMLNLEGDEKANVSGLINQLRWRRFLIVLDGFEAINTKQRRDYMKFLLHFIEEVVDGCLILMSREFFLELSVLLNSRCISTIKLEGLDIQSAMQIFESKGLSDYKGGSKAIELIEYYRGNPTELTALAEKISCFFGGSIEKFYEYKTTFISDHSQSAFQQLFALEGGLSDFGREIVIYLASEISKESKPVDFSNLLGIFSRKTDLSTLVRELENLEGQSLIEKKNISGEACYMLPPVVKKYVLSQALVQGTGLRK</sequence>
<dbReference type="EMBL" id="JAHHHW010000145">
    <property type="protein sequence ID" value="MBW4434915.1"/>
    <property type="molecule type" value="Genomic_DNA"/>
</dbReference>
<evidence type="ECO:0000313" key="3">
    <source>
        <dbReference type="EMBL" id="MBW4434915.1"/>
    </source>
</evidence>
<dbReference type="InterPro" id="IPR058651">
    <property type="entry name" value="HTH_VMAP-M9"/>
</dbReference>
<dbReference type="PRINTS" id="PR00364">
    <property type="entry name" value="DISEASERSIST"/>
</dbReference>
<accession>A0A9E3HDW8</accession>
<dbReference type="InterPro" id="IPR027417">
    <property type="entry name" value="P-loop_NTPase"/>
</dbReference>
<evidence type="ECO:0000259" key="2">
    <source>
        <dbReference type="Pfam" id="PF26355"/>
    </source>
</evidence>
<gene>
    <name evidence="3" type="ORF">KME28_25185</name>
</gene>
<reference evidence="3" key="2">
    <citation type="journal article" date="2022" name="Microbiol. Resour. Announc.">
        <title>Metagenome Sequencing to Explore Phylogenomics of Terrestrial Cyanobacteria.</title>
        <authorList>
            <person name="Ward R.D."/>
            <person name="Stajich J.E."/>
            <person name="Johansen J.R."/>
            <person name="Huntemann M."/>
            <person name="Clum A."/>
            <person name="Foster B."/>
            <person name="Foster B."/>
            <person name="Roux S."/>
            <person name="Palaniappan K."/>
            <person name="Varghese N."/>
            <person name="Mukherjee S."/>
            <person name="Reddy T.B.K."/>
            <person name="Daum C."/>
            <person name="Copeland A."/>
            <person name="Chen I.A."/>
            <person name="Ivanova N.N."/>
            <person name="Kyrpides N.C."/>
            <person name="Shapiro N."/>
            <person name="Eloe-Fadrosh E.A."/>
            <person name="Pietrasiak N."/>
        </authorList>
    </citation>
    <scope>NUCLEOTIDE SEQUENCE</scope>
    <source>
        <strain evidence="3">HA4357-MV3</strain>
    </source>
</reference>
<reference evidence="3" key="1">
    <citation type="submission" date="2021-05" db="EMBL/GenBank/DDBJ databases">
        <authorList>
            <person name="Pietrasiak N."/>
            <person name="Ward R."/>
            <person name="Stajich J.E."/>
            <person name="Kurbessoian T."/>
        </authorList>
    </citation>
    <scope>NUCLEOTIDE SEQUENCE</scope>
    <source>
        <strain evidence="3">HA4357-MV3</strain>
    </source>
</reference>
<dbReference type="InterPro" id="IPR002182">
    <property type="entry name" value="NB-ARC"/>
</dbReference>
<dbReference type="Gene3D" id="3.40.50.300">
    <property type="entry name" value="P-loop containing nucleotide triphosphate hydrolases"/>
    <property type="match status" value="1"/>
</dbReference>
<protein>
    <submittedName>
        <fullName evidence="3">NACHT domain-containing protein</fullName>
    </submittedName>
</protein>
<feature type="domain" description="NB-ARC" evidence="1">
    <location>
        <begin position="136"/>
        <end position="219"/>
    </location>
</feature>
<dbReference type="Pfam" id="PF26355">
    <property type="entry name" value="HTH_VMAP-M9"/>
    <property type="match status" value="1"/>
</dbReference>
<dbReference type="PANTHER" id="PTHR47691">
    <property type="entry name" value="REGULATOR-RELATED"/>
    <property type="match status" value="1"/>
</dbReference>
<evidence type="ECO:0000313" key="4">
    <source>
        <dbReference type="Proteomes" id="UP000813215"/>
    </source>
</evidence>
<dbReference type="Pfam" id="PF00931">
    <property type="entry name" value="NB-ARC"/>
    <property type="match status" value="1"/>
</dbReference>
<proteinExistence type="predicted"/>
<comment type="caution">
    <text evidence="3">The sequence shown here is derived from an EMBL/GenBank/DDBJ whole genome shotgun (WGS) entry which is preliminary data.</text>
</comment>
<feature type="domain" description="vWA-MoxR associated protein N-terminal HTH" evidence="2">
    <location>
        <begin position="13"/>
        <end position="96"/>
    </location>
</feature>